<name>A0ABM1TBR6_LIMPO</name>
<gene>
    <name evidence="4" type="primary">LOC106469176</name>
</gene>
<dbReference type="InterPro" id="IPR027267">
    <property type="entry name" value="AH/BAR_dom_sf"/>
</dbReference>
<dbReference type="SMART" id="SM01237">
    <property type="entry name" value="ICA69"/>
    <property type="match status" value="1"/>
</dbReference>
<dbReference type="PANTHER" id="PTHR10164">
    <property type="entry name" value="ISLET CELL AUTOANTIGEN 1"/>
    <property type="match status" value="1"/>
</dbReference>
<feature type="domain" description="AH" evidence="2">
    <location>
        <begin position="55"/>
        <end position="225"/>
    </location>
</feature>
<feature type="compositionally biased region" description="Basic and acidic residues" evidence="1">
    <location>
        <begin position="263"/>
        <end position="274"/>
    </location>
</feature>
<feature type="region of interest" description="Disordered" evidence="1">
    <location>
        <begin position="200"/>
        <end position="223"/>
    </location>
</feature>
<dbReference type="SUPFAM" id="SSF103657">
    <property type="entry name" value="BAR/IMD domain-like"/>
    <property type="match status" value="1"/>
</dbReference>
<dbReference type="Proteomes" id="UP000694941">
    <property type="component" value="Unplaced"/>
</dbReference>
<evidence type="ECO:0000256" key="1">
    <source>
        <dbReference type="SAM" id="MobiDB-lite"/>
    </source>
</evidence>
<feature type="compositionally biased region" description="Polar residues" evidence="1">
    <location>
        <begin position="463"/>
        <end position="472"/>
    </location>
</feature>
<feature type="region of interest" description="Disordered" evidence="1">
    <location>
        <begin position="254"/>
        <end position="323"/>
    </location>
</feature>
<feature type="region of interest" description="Disordered" evidence="1">
    <location>
        <begin position="455"/>
        <end position="477"/>
    </location>
</feature>
<feature type="compositionally biased region" description="Basic and acidic residues" evidence="1">
    <location>
        <begin position="508"/>
        <end position="520"/>
    </location>
</feature>
<dbReference type="Pfam" id="PF06456">
    <property type="entry name" value="Arfaptin"/>
    <property type="match status" value="1"/>
</dbReference>
<dbReference type="RefSeq" id="XP_022253322.1">
    <property type="nucleotide sequence ID" value="XM_022397614.1"/>
</dbReference>
<proteinExistence type="predicted"/>
<feature type="region of interest" description="Disordered" evidence="1">
    <location>
        <begin position="501"/>
        <end position="520"/>
    </location>
</feature>
<evidence type="ECO:0000313" key="3">
    <source>
        <dbReference type="Proteomes" id="UP000694941"/>
    </source>
</evidence>
<reference evidence="4" key="1">
    <citation type="submission" date="2025-08" db="UniProtKB">
        <authorList>
            <consortium name="RefSeq"/>
        </authorList>
    </citation>
    <scope>IDENTIFICATION</scope>
    <source>
        <tissue evidence="4">Muscle</tissue>
    </source>
</reference>
<dbReference type="InterPro" id="IPR024114">
    <property type="entry name" value="Islet_autoAg_Ica1/Ica1-like"/>
</dbReference>
<dbReference type="PANTHER" id="PTHR10164:SF4">
    <property type="entry name" value="GH23156P"/>
    <property type="match status" value="1"/>
</dbReference>
<keyword evidence="3" id="KW-1185">Reference proteome</keyword>
<dbReference type="Gene3D" id="1.20.1270.60">
    <property type="entry name" value="Arfaptin homology (AH) domain/BAR domain"/>
    <property type="match status" value="1"/>
</dbReference>
<evidence type="ECO:0000313" key="4">
    <source>
        <dbReference type="RefSeq" id="XP_022253322.1"/>
    </source>
</evidence>
<sequence length="520" mass="58863">MTDLSRTRGVYGNHYDRYISHSDSSTLTRVQQQYWATKQAVYRKLGKKEDDCIIASDAELDSKLQLFEAISETCNTLMRVLENYQDRICALSQEENAMGRFLKECGKHDKTRAGKMMTSTGKTLSYTAQQRLSLRVPLVRIYQEVETFNYRAVADTLLTVEKMEKSRNTYRGALMWMKDVSQQLDPDTYKQLEKFRKELTEPSKKLAEETSNSEKPVSEENNIDTDQLLFFESEYHDEEEENKEISKNLQKKHSNLQGLLSSPKKEVMPPEKNHKFSSSQELSGIDSTENTDSNMPLLKLSEETHTHAQSIHSHQTESAKEIKAAKGWQKDFLTDNPEIEDSEKDDLTLLNEILNASKDSLPLIPNSSENEDSFSHQWQAAFGNTPQSPQKSFLSIQNNEMDQFGHHQSNGTGACGILPSQLLDMTTDISNLHLKETAVSSALDTCMESQIVPLGSKQESHGNHNIAQSATSRPVKLSTSEKRGLKQDMSAWFNLFADLDPLANPDAVGKKDGEVEERNC</sequence>
<protein>
    <submittedName>
        <fullName evidence="4">Islet cell autoantigen 1-like isoform X2</fullName>
    </submittedName>
</protein>
<dbReference type="InterPro" id="IPR006723">
    <property type="entry name" value="Islet_autoAg_Ica1_C"/>
</dbReference>
<dbReference type="SMART" id="SM01015">
    <property type="entry name" value="Arfaptin"/>
    <property type="match status" value="1"/>
</dbReference>
<evidence type="ECO:0000259" key="2">
    <source>
        <dbReference type="PROSITE" id="PS50870"/>
    </source>
</evidence>
<organism evidence="3 4">
    <name type="scientific">Limulus polyphemus</name>
    <name type="common">Atlantic horseshoe crab</name>
    <dbReference type="NCBI Taxonomy" id="6850"/>
    <lineage>
        <taxon>Eukaryota</taxon>
        <taxon>Metazoa</taxon>
        <taxon>Ecdysozoa</taxon>
        <taxon>Arthropoda</taxon>
        <taxon>Chelicerata</taxon>
        <taxon>Merostomata</taxon>
        <taxon>Xiphosura</taxon>
        <taxon>Limulidae</taxon>
        <taxon>Limulus</taxon>
    </lineage>
</organism>
<dbReference type="InterPro" id="IPR010504">
    <property type="entry name" value="AH_dom"/>
</dbReference>
<accession>A0ABM1TBR6</accession>
<feature type="compositionally biased region" description="Basic and acidic residues" evidence="1">
    <location>
        <begin position="314"/>
        <end position="323"/>
    </location>
</feature>
<feature type="compositionally biased region" description="Polar residues" evidence="1">
    <location>
        <begin position="276"/>
        <end position="294"/>
    </location>
</feature>
<dbReference type="PROSITE" id="PS50870">
    <property type="entry name" value="AH"/>
    <property type="match status" value="1"/>
</dbReference>
<dbReference type="GeneID" id="106469176"/>